<reference evidence="1 2" key="1">
    <citation type="submission" date="2020-08" db="EMBL/GenBank/DDBJ databases">
        <title>Genomic Encyclopedia of Type Strains, Phase IV (KMG-IV): sequencing the most valuable type-strain genomes for metagenomic binning, comparative biology and taxonomic classification.</title>
        <authorList>
            <person name="Goeker M."/>
        </authorList>
    </citation>
    <scope>NUCLEOTIDE SEQUENCE [LARGE SCALE GENOMIC DNA]</scope>
    <source>
        <strain evidence="1 2">DSM 104969</strain>
    </source>
</reference>
<evidence type="ECO:0000313" key="2">
    <source>
        <dbReference type="Proteomes" id="UP000555103"/>
    </source>
</evidence>
<dbReference type="EMBL" id="JACIEP010000008">
    <property type="protein sequence ID" value="MBB4036531.1"/>
    <property type="molecule type" value="Genomic_DNA"/>
</dbReference>
<protein>
    <recommendedName>
        <fullName evidence="3">DEAD/DEAH box helicase</fullName>
    </recommendedName>
</protein>
<dbReference type="AlphaFoldDB" id="A0A840CN42"/>
<accession>A0A840CN42</accession>
<sequence length="726" mass="84192">MAKTISILDSLKKYEAAKEEEEEKIIPKEIIENQVKDLFSEAVLDTLAGANPEETITTIHKGYFMIWGSSQGFTDEYRLSNFIQKLPHGIVDKKATGVGATTLELKSPRHSIIVVPTKKLAYSKFKWAENNLNPKKVLYVGTSIGEFTDRVSKDEIINYLEQNTTQPLKFLVVADSLDYLMNILGEEAYKHCFLMVDEIDLLQADSNYRPNLETVIDNYFKFDVKNRCIVTATMGEFSNPLFQNECRFEIEELSHKKREIRLIHINQSNSINHAVTELIKKYPEDKILIAYNTVSQVKNIISMIDESTQKECAIMCSESSRKDAGTYYYPLKDDSTLPKRINFMTCSYFSGIDINDTYHLITVSNVKYAHQMLTTKKITQIYGRCRIKDGILSDTIIYNTTDYEPKFKRTTAKYRNTLIKKANKVLDLINAAHIIQGEDKDLIDLFNVMKLAILDKALETPFRGQPIPLIRPTINEGKYDIAYLNIDFLTEREQLFNELYINQEKLYKALVSEGHQVTQIEYENNRTDEEKSAEQRIENHFTDSRNELIDSLQTALVADLKEKVEKLPTGVLNKYVAEKLRTCTKEEKPILERFIDLNEYVESDKLLDYLYEIRHMNIKAYKGLINAIMFWCLAEDHPLRISMREAFETGKGYTPEEIHEKIEPIVKYHFHKTIKPRTSISLFKAYFETSRPRNSYVAIKENPLNFGERKISIGKVENNLLRYFII</sequence>
<evidence type="ECO:0000313" key="1">
    <source>
        <dbReference type="EMBL" id="MBB4036531.1"/>
    </source>
</evidence>
<organism evidence="1 2">
    <name type="scientific">Dysgonomonas hofstadii</name>
    <dbReference type="NCBI Taxonomy" id="637886"/>
    <lineage>
        <taxon>Bacteria</taxon>
        <taxon>Pseudomonadati</taxon>
        <taxon>Bacteroidota</taxon>
        <taxon>Bacteroidia</taxon>
        <taxon>Bacteroidales</taxon>
        <taxon>Dysgonomonadaceae</taxon>
        <taxon>Dysgonomonas</taxon>
    </lineage>
</organism>
<comment type="caution">
    <text evidence="1">The sequence shown here is derived from an EMBL/GenBank/DDBJ whole genome shotgun (WGS) entry which is preliminary data.</text>
</comment>
<name>A0A840CN42_9BACT</name>
<keyword evidence="2" id="KW-1185">Reference proteome</keyword>
<dbReference type="RefSeq" id="WP_183307432.1">
    <property type="nucleotide sequence ID" value="NZ_JACIEP010000008.1"/>
</dbReference>
<proteinExistence type="predicted"/>
<dbReference type="Proteomes" id="UP000555103">
    <property type="component" value="Unassembled WGS sequence"/>
</dbReference>
<evidence type="ECO:0008006" key="3">
    <source>
        <dbReference type="Google" id="ProtNLM"/>
    </source>
</evidence>
<gene>
    <name evidence="1" type="ORF">GGR21_002437</name>
</gene>